<keyword evidence="3" id="KW-1185">Reference proteome</keyword>
<dbReference type="RefSeq" id="WP_132791124.1">
    <property type="nucleotide sequence ID" value="NZ_SLXM01000001.1"/>
</dbReference>
<reference evidence="2 3" key="1">
    <citation type="submission" date="2019-03" db="EMBL/GenBank/DDBJ databases">
        <title>Genomic Encyclopedia of Type Strains, Phase IV (KMG-IV): sequencing the most valuable type-strain genomes for metagenomic binning, comparative biology and taxonomic classification.</title>
        <authorList>
            <person name="Goeker M."/>
        </authorList>
    </citation>
    <scope>NUCLEOTIDE SEQUENCE [LARGE SCALE GENOMIC DNA]</scope>
    <source>
        <strain evidence="2 3">DSM 14836</strain>
    </source>
</reference>
<keyword evidence="1" id="KW-0732">Signal</keyword>
<evidence type="ECO:0000256" key="1">
    <source>
        <dbReference type="SAM" id="SignalP"/>
    </source>
</evidence>
<evidence type="ECO:0000313" key="2">
    <source>
        <dbReference type="EMBL" id="TCP27851.1"/>
    </source>
</evidence>
<protein>
    <recommendedName>
        <fullName evidence="4">Type IX secretion system membrane protein PorP/SprF</fullName>
    </recommendedName>
</protein>
<dbReference type="AlphaFoldDB" id="A0A4R2P1V3"/>
<accession>A0A4R2P1V3</accession>
<evidence type="ECO:0008006" key="4">
    <source>
        <dbReference type="Google" id="ProtNLM"/>
    </source>
</evidence>
<name>A0A4R2P1V3_9FLAO</name>
<comment type="caution">
    <text evidence="2">The sequence shown here is derived from an EMBL/GenBank/DDBJ whole genome shotgun (WGS) entry which is preliminary data.</text>
</comment>
<evidence type="ECO:0000313" key="3">
    <source>
        <dbReference type="Proteomes" id="UP000294564"/>
    </source>
</evidence>
<feature type="signal peptide" evidence="1">
    <location>
        <begin position="1"/>
        <end position="19"/>
    </location>
</feature>
<proteinExistence type="predicted"/>
<dbReference type="Proteomes" id="UP000294564">
    <property type="component" value="Unassembled WGS sequence"/>
</dbReference>
<feature type="chain" id="PRO_5020987817" description="Type IX secretion system membrane protein PorP/SprF" evidence="1">
    <location>
        <begin position="20"/>
        <end position="357"/>
    </location>
</feature>
<dbReference type="EMBL" id="SLXM01000001">
    <property type="protein sequence ID" value="TCP27851.1"/>
    <property type="molecule type" value="Genomic_DNA"/>
</dbReference>
<gene>
    <name evidence="2" type="ORF">EV195_10110</name>
</gene>
<dbReference type="OrthoDB" id="1423195at2"/>
<sequence length="357" mass="39259">MKTKLLALCVLLLSTIAQAQHVPSFKIKDNPTYGIKVVPNKSVENGKEVFDYYLTITMIEKLKLEKKKKKFDSISKNSLSQLHNDVIGAATLTSSQIAAYEKELKIARDSLAIIEPKLDTLSNKYQIEELQLKKTSILSFNTKRARAFFDILHDNKGERFSVLNNTGFTIGNNSGSIYSELVSGNLSIFRVTLGAMISSSSSDNLDNAKQEEAYQRLISNGGNTVLSIQYPLAYIHSGNNQFNFVSRLNAKGTADFPEFGTTTDDFAGSASFGIDFYADAALTNNQLRFFGTFNYNQVFGTGEFSNNLGINDSSFTFGQLTLGLVFNNIKLSFIVATISSESSLENKSVVAGGQVLH</sequence>
<organism evidence="2 3">
    <name type="scientific">Tenacibaculum skagerrakense</name>
    <dbReference type="NCBI Taxonomy" id="186571"/>
    <lineage>
        <taxon>Bacteria</taxon>
        <taxon>Pseudomonadati</taxon>
        <taxon>Bacteroidota</taxon>
        <taxon>Flavobacteriia</taxon>
        <taxon>Flavobacteriales</taxon>
        <taxon>Flavobacteriaceae</taxon>
        <taxon>Tenacibaculum</taxon>
    </lineage>
</organism>